<evidence type="ECO:0000256" key="3">
    <source>
        <dbReference type="ARBA" id="ARBA00022737"/>
    </source>
</evidence>
<dbReference type="InterPro" id="IPR017896">
    <property type="entry name" value="4Fe4S_Fe-S-bd"/>
</dbReference>
<dbReference type="EMBL" id="CP022115">
    <property type="protein sequence ID" value="ASJ24970.1"/>
    <property type="molecule type" value="Genomic_DNA"/>
</dbReference>
<evidence type="ECO:0000313" key="7">
    <source>
        <dbReference type="EMBL" id="ASJ24970.1"/>
    </source>
</evidence>
<keyword evidence="5" id="KW-0411">Iron-sulfur</keyword>
<evidence type="ECO:0000313" key="8">
    <source>
        <dbReference type="Proteomes" id="UP000197424"/>
    </source>
</evidence>
<dbReference type="InterPro" id="IPR004496">
    <property type="entry name" value="NapF"/>
</dbReference>
<dbReference type="Pfam" id="PF13187">
    <property type="entry name" value="Fer4_9"/>
    <property type="match status" value="1"/>
</dbReference>
<dbReference type="PROSITE" id="PS00198">
    <property type="entry name" value="4FE4S_FER_1"/>
    <property type="match status" value="1"/>
</dbReference>
<dbReference type="Pfam" id="PF12838">
    <property type="entry name" value="Fer4_7"/>
    <property type="match status" value="1"/>
</dbReference>
<dbReference type="AlphaFoldDB" id="A0A248LJL0"/>
<name>A0A248LJL0_9NEIS</name>
<keyword evidence="3" id="KW-0677">Repeat</keyword>
<reference evidence="8" key="1">
    <citation type="submission" date="2017-06" db="EMBL/GenBank/DDBJ databases">
        <title>Whole genome sequence of Laribacter hongkongensis LHGZ1.</title>
        <authorList>
            <person name="Chen D."/>
            <person name="Wu H."/>
            <person name="Chen J."/>
        </authorList>
    </citation>
    <scope>NUCLEOTIDE SEQUENCE [LARGE SCALE GENOMIC DNA]</scope>
    <source>
        <strain evidence="8">LHGZ1</strain>
    </source>
</reference>
<organism evidence="7 8">
    <name type="scientific">Laribacter hongkongensis</name>
    <dbReference type="NCBI Taxonomy" id="168471"/>
    <lineage>
        <taxon>Bacteria</taxon>
        <taxon>Pseudomonadati</taxon>
        <taxon>Pseudomonadota</taxon>
        <taxon>Betaproteobacteria</taxon>
        <taxon>Neisseriales</taxon>
        <taxon>Aquaspirillaceae</taxon>
        <taxon>Laribacter</taxon>
    </lineage>
</organism>
<dbReference type="NCBIfam" id="TIGR00402">
    <property type="entry name" value="napF"/>
    <property type="match status" value="1"/>
</dbReference>
<sequence length="167" mass="17464">MLSRADLLRGRFGRHHRPQIRPPGAIDETGFLASCTRCEDCRNACPQQVIVAGNGGYPTLDTRQAGCTFCGACQRACTTAALGIAPEARLAWRPVFAGNCLALNQVVCRSCSDSCDTAAISFALQTGGRSQPVMDGPSCTGCGHCVSACPVQALSMQSPSPDEESPA</sequence>
<keyword evidence="2" id="KW-0479">Metal-binding</keyword>
<dbReference type="GO" id="GO:0005737">
    <property type="term" value="C:cytoplasm"/>
    <property type="evidence" value="ECO:0007669"/>
    <property type="project" value="TreeGrafter"/>
</dbReference>
<evidence type="ECO:0000256" key="4">
    <source>
        <dbReference type="ARBA" id="ARBA00023004"/>
    </source>
</evidence>
<evidence type="ECO:0000256" key="1">
    <source>
        <dbReference type="ARBA" id="ARBA00022485"/>
    </source>
</evidence>
<dbReference type="Proteomes" id="UP000197424">
    <property type="component" value="Chromosome"/>
</dbReference>
<keyword evidence="4" id="KW-0408">Iron</keyword>
<dbReference type="InterPro" id="IPR050157">
    <property type="entry name" value="PSI_iron-sulfur_center"/>
</dbReference>
<accession>A0A248LJL0</accession>
<dbReference type="Gene3D" id="3.30.70.20">
    <property type="match status" value="2"/>
</dbReference>
<dbReference type="OrthoDB" id="9779457at2"/>
<dbReference type="CDD" id="cd10564">
    <property type="entry name" value="NapF_like"/>
    <property type="match status" value="1"/>
</dbReference>
<evidence type="ECO:0000256" key="2">
    <source>
        <dbReference type="ARBA" id="ARBA00022723"/>
    </source>
</evidence>
<gene>
    <name evidence="7" type="primary">napF</name>
    <name evidence="7" type="ORF">LHGZ1_2139</name>
</gene>
<proteinExistence type="predicted"/>
<dbReference type="SUPFAM" id="SSF54862">
    <property type="entry name" value="4Fe-4S ferredoxins"/>
    <property type="match status" value="1"/>
</dbReference>
<dbReference type="PANTHER" id="PTHR24960">
    <property type="entry name" value="PHOTOSYSTEM I IRON-SULFUR CENTER-RELATED"/>
    <property type="match status" value="1"/>
</dbReference>
<evidence type="ECO:0000256" key="5">
    <source>
        <dbReference type="ARBA" id="ARBA00023014"/>
    </source>
</evidence>
<dbReference type="GO" id="GO:0051539">
    <property type="term" value="F:4 iron, 4 sulfur cluster binding"/>
    <property type="evidence" value="ECO:0007669"/>
    <property type="project" value="UniProtKB-KW"/>
</dbReference>
<evidence type="ECO:0000259" key="6">
    <source>
        <dbReference type="PROSITE" id="PS51379"/>
    </source>
</evidence>
<feature type="domain" description="4Fe-4S ferredoxin-type" evidence="6">
    <location>
        <begin position="130"/>
        <end position="159"/>
    </location>
</feature>
<dbReference type="InterPro" id="IPR017900">
    <property type="entry name" value="4Fe4S_Fe_S_CS"/>
</dbReference>
<protein>
    <submittedName>
        <fullName evidence="7">Ferredoxin-type protein NapF</fullName>
    </submittedName>
</protein>
<dbReference type="PANTHER" id="PTHR24960:SF79">
    <property type="entry name" value="PHOTOSYSTEM I IRON-SULFUR CENTER"/>
    <property type="match status" value="1"/>
</dbReference>
<keyword evidence="1" id="KW-0004">4Fe-4S</keyword>
<dbReference type="PROSITE" id="PS51379">
    <property type="entry name" value="4FE4S_FER_2"/>
    <property type="match status" value="3"/>
</dbReference>
<feature type="domain" description="4Fe-4S ferredoxin-type" evidence="6">
    <location>
        <begin position="22"/>
        <end position="55"/>
    </location>
</feature>
<feature type="domain" description="4Fe-4S ferredoxin-type" evidence="6">
    <location>
        <begin position="56"/>
        <end position="87"/>
    </location>
</feature>
<dbReference type="GO" id="GO:0046872">
    <property type="term" value="F:metal ion binding"/>
    <property type="evidence" value="ECO:0007669"/>
    <property type="project" value="UniProtKB-KW"/>
</dbReference>
<dbReference type="RefSeq" id="WP_088861029.1">
    <property type="nucleotide sequence ID" value="NZ_CP022115.1"/>
</dbReference>